<dbReference type="EMBL" id="JARBHB010000007">
    <property type="protein sequence ID" value="KAJ8879070.1"/>
    <property type="molecule type" value="Genomic_DNA"/>
</dbReference>
<reference evidence="1 2" key="1">
    <citation type="submission" date="2023-02" db="EMBL/GenBank/DDBJ databases">
        <title>LHISI_Scaffold_Assembly.</title>
        <authorList>
            <person name="Stuart O.P."/>
            <person name="Cleave R."/>
            <person name="Magrath M.J.L."/>
            <person name="Mikheyev A.S."/>
        </authorList>
    </citation>
    <scope>NUCLEOTIDE SEQUENCE [LARGE SCALE GENOMIC DNA]</scope>
    <source>
        <strain evidence="1">Daus_M_001</strain>
        <tissue evidence="1">Leg muscle</tissue>
    </source>
</reference>
<gene>
    <name evidence="1" type="ORF">PR048_019676</name>
</gene>
<evidence type="ECO:0000313" key="2">
    <source>
        <dbReference type="Proteomes" id="UP001159363"/>
    </source>
</evidence>
<feature type="non-terminal residue" evidence="1">
    <location>
        <position position="117"/>
    </location>
</feature>
<proteinExistence type="predicted"/>
<protein>
    <submittedName>
        <fullName evidence="1">Uncharacterized protein</fullName>
    </submittedName>
</protein>
<organism evidence="1 2">
    <name type="scientific">Dryococelus australis</name>
    <dbReference type="NCBI Taxonomy" id="614101"/>
    <lineage>
        <taxon>Eukaryota</taxon>
        <taxon>Metazoa</taxon>
        <taxon>Ecdysozoa</taxon>
        <taxon>Arthropoda</taxon>
        <taxon>Hexapoda</taxon>
        <taxon>Insecta</taxon>
        <taxon>Pterygota</taxon>
        <taxon>Neoptera</taxon>
        <taxon>Polyneoptera</taxon>
        <taxon>Phasmatodea</taxon>
        <taxon>Verophasmatodea</taxon>
        <taxon>Anareolatae</taxon>
        <taxon>Phasmatidae</taxon>
        <taxon>Eurycanthinae</taxon>
        <taxon>Dryococelus</taxon>
    </lineage>
</organism>
<accession>A0ABQ9H485</accession>
<comment type="caution">
    <text evidence="1">The sequence shown here is derived from an EMBL/GenBank/DDBJ whole genome shotgun (WGS) entry which is preliminary data.</text>
</comment>
<evidence type="ECO:0000313" key="1">
    <source>
        <dbReference type="EMBL" id="KAJ8879070.1"/>
    </source>
</evidence>
<sequence>MLNVVGINTQVIYSGNGFDVTNCTTFLHQLAKGRVTEEMTGHSAEKQNLPVTLRHSISQQITKMINQNNKRKTYEPCSEDKQCKIPNIVALLVENILCSGHVIMFVRQLSQMIWKRT</sequence>
<keyword evidence="2" id="KW-1185">Reference proteome</keyword>
<name>A0ABQ9H485_9NEOP</name>
<dbReference type="Proteomes" id="UP001159363">
    <property type="component" value="Chromosome 6"/>
</dbReference>